<comment type="caution">
    <text evidence="2">The sequence shown here is derived from an EMBL/GenBank/DDBJ whole genome shotgun (WGS) entry which is preliminary data.</text>
</comment>
<organism evidence="2 3">
    <name type="scientific">Rhodomicrobium udaipurense</name>
    <dbReference type="NCBI Taxonomy" id="1202716"/>
    <lineage>
        <taxon>Bacteria</taxon>
        <taxon>Pseudomonadati</taxon>
        <taxon>Pseudomonadota</taxon>
        <taxon>Alphaproteobacteria</taxon>
        <taxon>Hyphomicrobiales</taxon>
        <taxon>Hyphomicrobiaceae</taxon>
        <taxon>Rhodomicrobium</taxon>
    </lineage>
</organism>
<keyword evidence="1" id="KW-0732">Signal</keyword>
<protein>
    <recommendedName>
        <fullName evidence="4">Invasion associated locus B family protein</fullName>
    </recommendedName>
</protein>
<feature type="signal peptide" evidence="1">
    <location>
        <begin position="1"/>
        <end position="27"/>
    </location>
</feature>
<dbReference type="RefSeq" id="WP_155955231.1">
    <property type="nucleotide sequence ID" value="NZ_JAEMUK010000084.1"/>
</dbReference>
<dbReference type="EMBL" id="JAEMUK010000084">
    <property type="protein sequence ID" value="MBJ7545055.1"/>
    <property type="molecule type" value="Genomic_DNA"/>
</dbReference>
<name>A0A8I1GFE4_9HYPH</name>
<sequence length="178" mass="18679">MDFTITKPAKAAAFALTAFLLCNPAIAEDGPCDGFSWPMATELAWMQAADAVAVKSGAEIAALPAKAVALTLPRTNEAALPAKSGIKEGALAADSYSGFLTIKALPKKAVYQITLSKHAWIDVVQADKSAETVAFTGRGECPIVRKSVRFELGEGPVTLMIVGSDVETVKIAIREAQD</sequence>
<dbReference type="Proteomes" id="UP000623250">
    <property type="component" value="Unassembled WGS sequence"/>
</dbReference>
<evidence type="ECO:0008006" key="4">
    <source>
        <dbReference type="Google" id="ProtNLM"/>
    </source>
</evidence>
<keyword evidence="3" id="KW-1185">Reference proteome</keyword>
<feature type="chain" id="PRO_5034873951" description="Invasion associated locus B family protein" evidence="1">
    <location>
        <begin position="28"/>
        <end position="178"/>
    </location>
</feature>
<accession>A0A8I1GFE4</accession>
<dbReference type="AlphaFoldDB" id="A0A8I1GFE4"/>
<evidence type="ECO:0000256" key="1">
    <source>
        <dbReference type="SAM" id="SignalP"/>
    </source>
</evidence>
<evidence type="ECO:0000313" key="2">
    <source>
        <dbReference type="EMBL" id="MBJ7545055.1"/>
    </source>
</evidence>
<evidence type="ECO:0000313" key="3">
    <source>
        <dbReference type="Proteomes" id="UP000623250"/>
    </source>
</evidence>
<reference evidence="2 3" key="1">
    <citation type="submission" date="2020-12" db="EMBL/GenBank/DDBJ databases">
        <title>Revised draft genomes of Rhodomicrobium vannielii ATCC 17100 and Rhodomicrobium udaipurense JA643.</title>
        <authorList>
            <person name="Conners E.M."/>
            <person name="Davenport E.J."/>
            <person name="Bose A."/>
        </authorList>
    </citation>
    <scope>NUCLEOTIDE SEQUENCE [LARGE SCALE GENOMIC DNA]</scope>
    <source>
        <strain evidence="2 3">JA643</strain>
    </source>
</reference>
<proteinExistence type="predicted"/>
<gene>
    <name evidence="2" type="ORF">JDN41_15990</name>
</gene>